<feature type="region of interest" description="Disordered" evidence="1">
    <location>
        <begin position="136"/>
        <end position="261"/>
    </location>
</feature>
<dbReference type="Proteomes" id="UP001187682">
    <property type="component" value="Unassembled WGS sequence"/>
</dbReference>
<proteinExistence type="predicted"/>
<dbReference type="EMBL" id="ONZQ02000022">
    <property type="protein sequence ID" value="SPO07603.1"/>
    <property type="molecule type" value="Genomic_DNA"/>
</dbReference>
<feature type="compositionally biased region" description="Acidic residues" evidence="1">
    <location>
        <begin position="158"/>
        <end position="171"/>
    </location>
</feature>
<feature type="compositionally biased region" description="Acidic residues" evidence="1">
    <location>
        <begin position="195"/>
        <end position="207"/>
    </location>
</feature>
<feature type="compositionally biased region" description="Polar residues" evidence="1">
    <location>
        <begin position="93"/>
        <end position="105"/>
    </location>
</feature>
<keyword evidence="3" id="KW-1185">Reference proteome</keyword>
<evidence type="ECO:0000256" key="1">
    <source>
        <dbReference type="SAM" id="MobiDB-lite"/>
    </source>
</evidence>
<dbReference type="AlphaFoldDB" id="A0AAE8T073"/>
<feature type="region of interest" description="Disordered" evidence="1">
    <location>
        <begin position="88"/>
        <end position="110"/>
    </location>
</feature>
<protein>
    <submittedName>
        <fullName evidence="2">Uncharacterized protein</fullName>
    </submittedName>
</protein>
<comment type="caution">
    <text evidence="2">The sequence shown here is derived from an EMBL/GenBank/DDBJ whole genome shotgun (WGS) entry which is preliminary data.</text>
</comment>
<feature type="region of interest" description="Disordered" evidence="1">
    <location>
        <begin position="1"/>
        <end position="45"/>
    </location>
</feature>
<feature type="compositionally biased region" description="Low complexity" evidence="1">
    <location>
        <begin position="139"/>
        <end position="151"/>
    </location>
</feature>
<gene>
    <name evidence="2" type="ORF">DNG_10298</name>
</gene>
<feature type="region of interest" description="Disordered" evidence="1">
    <location>
        <begin position="280"/>
        <end position="310"/>
    </location>
</feature>
<organism evidence="2 3">
    <name type="scientific">Cephalotrichum gorgonifer</name>
    <dbReference type="NCBI Taxonomy" id="2041049"/>
    <lineage>
        <taxon>Eukaryota</taxon>
        <taxon>Fungi</taxon>
        <taxon>Dikarya</taxon>
        <taxon>Ascomycota</taxon>
        <taxon>Pezizomycotina</taxon>
        <taxon>Sordariomycetes</taxon>
        <taxon>Hypocreomycetidae</taxon>
        <taxon>Microascales</taxon>
        <taxon>Microascaceae</taxon>
        <taxon>Cephalotrichum</taxon>
    </lineage>
</organism>
<sequence>MSQSQPQQSQAQAQAHPILINLPPPSPTADTPDMPGTPTSTTTSLSALSTTAIKDGHRGHLPAQPHHHTTLHSLEAERADRISRLAGLERVSSARNNPSAITSSPGGYGGYNNNYTHYGAPAPAYFDAQGQPAAYTKMSTSGTASATSPSGDGHGEGYEDDGEATTVDYEDAMSLNRDVGSVASHGDAMSHEGEGEGEGEGEAEGSDGDAASLVGFGEGAGSTISGPIYRRGQGQGLGGVERSSSGLSEVGSETPVSSAAVQERRAARMMNGVVVDAPAGAGASAEEGFVDTTTREPVSVSPRRERARKT</sequence>
<name>A0AAE8T073_9PEZI</name>
<evidence type="ECO:0000313" key="3">
    <source>
        <dbReference type="Proteomes" id="UP001187682"/>
    </source>
</evidence>
<evidence type="ECO:0000313" key="2">
    <source>
        <dbReference type="EMBL" id="SPO07603.1"/>
    </source>
</evidence>
<accession>A0AAE8T073</accession>
<feature type="compositionally biased region" description="Low complexity" evidence="1">
    <location>
        <begin position="1"/>
        <end position="15"/>
    </location>
</feature>
<reference evidence="2" key="1">
    <citation type="submission" date="2018-03" db="EMBL/GenBank/DDBJ databases">
        <authorList>
            <person name="Guldener U."/>
        </authorList>
    </citation>
    <scope>NUCLEOTIDE SEQUENCE</scope>
</reference>